<dbReference type="EMBL" id="JAWWNJ010000202">
    <property type="protein sequence ID" value="KAK6971870.1"/>
    <property type="molecule type" value="Genomic_DNA"/>
</dbReference>
<organism evidence="2 3">
    <name type="scientific">Favolaschia claudopus</name>
    <dbReference type="NCBI Taxonomy" id="2862362"/>
    <lineage>
        <taxon>Eukaryota</taxon>
        <taxon>Fungi</taxon>
        <taxon>Dikarya</taxon>
        <taxon>Basidiomycota</taxon>
        <taxon>Agaricomycotina</taxon>
        <taxon>Agaricomycetes</taxon>
        <taxon>Agaricomycetidae</taxon>
        <taxon>Agaricales</taxon>
        <taxon>Marasmiineae</taxon>
        <taxon>Mycenaceae</taxon>
        <taxon>Favolaschia</taxon>
    </lineage>
</organism>
<dbReference type="AlphaFoldDB" id="A0AAV9Z5T9"/>
<feature type="region of interest" description="Disordered" evidence="1">
    <location>
        <begin position="1"/>
        <end position="57"/>
    </location>
</feature>
<comment type="caution">
    <text evidence="2">The sequence shown here is derived from an EMBL/GenBank/DDBJ whole genome shotgun (WGS) entry which is preliminary data.</text>
</comment>
<evidence type="ECO:0000256" key="1">
    <source>
        <dbReference type="SAM" id="MobiDB-lite"/>
    </source>
</evidence>
<feature type="compositionally biased region" description="Acidic residues" evidence="1">
    <location>
        <begin position="15"/>
        <end position="24"/>
    </location>
</feature>
<gene>
    <name evidence="2" type="ORF">R3P38DRAFT_3494746</name>
</gene>
<feature type="compositionally biased region" description="Basic and acidic residues" evidence="1">
    <location>
        <begin position="25"/>
        <end position="35"/>
    </location>
</feature>
<evidence type="ECO:0000313" key="2">
    <source>
        <dbReference type="EMBL" id="KAK6971870.1"/>
    </source>
</evidence>
<evidence type="ECO:0000313" key="3">
    <source>
        <dbReference type="Proteomes" id="UP001362999"/>
    </source>
</evidence>
<name>A0AAV9Z5T9_9AGAR</name>
<keyword evidence="3" id="KW-1185">Reference proteome</keyword>
<dbReference type="Proteomes" id="UP001362999">
    <property type="component" value="Unassembled WGS sequence"/>
</dbReference>
<protein>
    <submittedName>
        <fullName evidence="2">Uncharacterized protein</fullName>
    </submittedName>
</protein>
<proteinExistence type="predicted"/>
<sequence length="303" mass="33557">MEESISFEHPYSDLEYSEPESDSDFDPRDVDKGSDAESGPIDEGDNEQSSAPSASELPPGPLALKIFKVLAVIQGNGLTVAEFLDALSWGDRDCTFGCNTLCNSPLLPGILRRWHRPPRPPNSRKARPQGARSAMEHFALECSEEILERELEELADIFQSPFGDDISEEELTSLSCPQTVKLVKLKAPKSLADFTRNPHKNPSNTILIVLAMFSYTRTHHRGKLQKLFAIYFKFRGLSAKGFGTLHAIGLTMSNKWTGDAVDRISEEGIEDDEAAFRVFSQRIDRKGSQGSGTARDGVHQARC</sequence>
<accession>A0AAV9Z5T9</accession>
<reference evidence="2 3" key="1">
    <citation type="journal article" date="2024" name="J Genomics">
        <title>Draft genome sequencing and assembly of Favolaschia claudopus CIRM-BRFM 2984 isolated from oak limbs.</title>
        <authorList>
            <person name="Navarro D."/>
            <person name="Drula E."/>
            <person name="Chaduli D."/>
            <person name="Cazenave R."/>
            <person name="Ahrendt S."/>
            <person name="Wang J."/>
            <person name="Lipzen A."/>
            <person name="Daum C."/>
            <person name="Barry K."/>
            <person name="Grigoriev I.V."/>
            <person name="Favel A."/>
            <person name="Rosso M.N."/>
            <person name="Martin F."/>
        </authorList>
    </citation>
    <scope>NUCLEOTIDE SEQUENCE [LARGE SCALE GENOMIC DNA]</scope>
    <source>
        <strain evidence="2 3">CIRM-BRFM 2984</strain>
    </source>
</reference>